<protein>
    <submittedName>
        <fullName evidence="2">Transposase</fullName>
    </submittedName>
</protein>
<gene>
    <name evidence="2" type="ORF">ERS132393_00898</name>
</gene>
<proteinExistence type="predicted"/>
<dbReference type="InterPro" id="IPR025668">
    <property type="entry name" value="Tnp_DDE_dom"/>
</dbReference>
<evidence type="ECO:0000313" key="2">
    <source>
        <dbReference type="EMBL" id="CYU54305.1"/>
    </source>
</evidence>
<dbReference type="EMBL" id="FIGG01000002">
    <property type="protein sequence ID" value="CYU54305.1"/>
    <property type="molecule type" value="Genomic_DNA"/>
</dbReference>
<dbReference type="NCBIfam" id="NF033520">
    <property type="entry name" value="transpos_IS982"/>
    <property type="match status" value="1"/>
</dbReference>
<dbReference type="Pfam" id="PF13612">
    <property type="entry name" value="DDE_Tnp_1_3"/>
    <property type="match status" value="1"/>
</dbReference>
<dbReference type="AlphaFoldDB" id="A0A0Z8AMM9"/>
<evidence type="ECO:0000259" key="1">
    <source>
        <dbReference type="Pfam" id="PF13612"/>
    </source>
</evidence>
<accession>A0A0Z8AMM9</accession>
<organism evidence="2 3">
    <name type="scientific">Streptococcus suis</name>
    <dbReference type="NCBI Taxonomy" id="1307"/>
    <lineage>
        <taxon>Bacteria</taxon>
        <taxon>Bacillati</taxon>
        <taxon>Bacillota</taxon>
        <taxon>Bacilli</taxon>
        <taxon>Lactobacillales</taxon>
        <taxon>Streptococcaceae</taxon>
        <taxon>Streptococcus</taxon>
    </lineage>
</organism>
<reference evidence="2 3" key="1">
    <citation type="submission" date="2016-02" db="EMBL/GenBank/DDBJ databases">
        <authorList>
            <consortium name="Pathogen Informatics"/>
        </authorList>
    </citation>
    <scope>NUCLEOTIDE SEQUENCE [LARGE SCALE GENOMIC DNA]</scope>
    <source>
        <strain evidence="2 3">LSS31</strain>
    </source>
</reference>
<dbReference type="RefSeq" id="WP_044670041.1">
    <property type="nucleotide sequence ID" value="NZ_CEEV01000018.1"/>
</dbReference>
<dbReference type="Proteomes" id="UP000072530">
    <property type="component" value="Unassembled WGS sequence"/>
</dbReference>
<evidence type="ECO:0000313" key="3">
    <source>
        <dbReference type="Proteomes" id="UP000072530"/>
    </source>
</evidence>
<name>A0A0Z8AMM9_STRSU</name>
<feature type="domain" description="Transposase DDE" evidence="1">
    <location>
        <begin position="123"/>
        <end position="262"/>
    </location>
</feature>
<sequence>MICKVNINYLANLANPNQTQVVFSKILTQVLALYERFVPHEVRNRRNIHLQKQSDVVVIASYLWAIQEGCRTASAIYRAIRHNLFPDNFPESSRFCRICQNLAQSIQRMRYFIVLNLCQTCSFGLIDSFPCALCHPIRNMRATLLSEVADIGYHATKKIHYYGLKFSILVSDSGFPIDYVVTPASIYDGDVALELLENSPFPIIYGDKGYVARQTKAALADYGIQLISQLRKNMMAYSWLENYKISRLRKPVETVFSSLEQFGMEELRCRNIQVLKFKTEAILLIYSLLLKSSHTEFGISLKYSLAYA</sequence>